<dbReference type="AlphaFoldDB" id="A0A380G2F7"/>
<evidence type="ECO:0000313" key="1">
    <source>
        <dbReference type="EMBL" id="SUM45359.1"/>
    </source>
</evidence>
<dbReference type="EMBL" id="UHDP01000003">
    <property type="protein sequence ID" value="SUM45359.1"/>
    <property type="molecule type" value="Genomic_DNA"/>
</dbReference>
<name>A0A380G2F7_STAIN</name>
<reference evidence="1 2" key="1">
    <citation type="submission" date="2018-06" db="EMBL/GenBank/DDBJ databases">
        <authorList>
            <consortium name="Pathogen Informatics"/>
            <person name="Doyle S."/>
        </authorList>
    </citation>
    <scope>NUCLEOTIDE SEQUENCE [LARGE SCALE GENOMIC DNA]</scope>
    <source>
        <strain evidence="2">NCTC 11048</strain>
    </source>
</reference>
<protein>
    <submittedName>
        <fullName evidence="1">Uncharacterized protein</fullName>
    </submittedName>
</protein>
<proteinExistence type="predicted"/>
<dbReference type="Proteomes" id="UP000255549">
    <property type="component" value="Unassembled WGS sequence"/>
</dbReference>
<organism evidence="1 2">
    <name type="scientific">Staphylococcus intermedius NCTC 11048</name>
    <dbReference type="NCBI Taxonomy" id="1141106"/>
    <lineage>
        <taxon>Bacteria</taxon>
        <taxon>Bacillati</taxon>
        <taxon>Bacillota</taxon>
        <taxon>Bacilli</taxon>
        <taxon>Bacillales</taxon>
        <taxon>Staphylococcaceae</taxon>
        <taxon>Staphylococcus</taxon>
        <taxon>Staphylococcus intermedius group</taxon>
    </lineage>
</organism>
<gene>
    <name evidence="1" type="ORF">NCTC11048_00338</name>
</gene>
<sequence>MKVSHEVDETFMRYHHAHVNNPIFNVVIVHKAYQSDIWRDFAISIRHSMGLHPVFGKQFNTLMRGLTYR</sequence>
<evidence type="ECO:0000313" key="2">
    <source>
        <dbReference type="Proteomes" id="UP000255549"/>
    </source>
</evidence>
<keyword evidence="2" id="KW-1185">Reference proteome</keyword>
<accession>A0A380G2F7</accession>